<keyword evidence="3" id="KW-1185">Reference proteome</keyword>
<feature type="transmembrane region" description="Helical" evidence="1">
    <location>
        <begin position="6"/>
        <end position="24"/>
    </location>
</feature>
<keyword evidence="1" id="KW-0812">Transmembrane</keyword>
<proteinExistence type="predicted"/>
<feature type="transmembrane region" description="Helical" evidence="1">
    <location>
        <begin position="105"/>
        <end position="124"/>
    </location>
</feature>
<feature type="transmembrane region" description="Helical" evidence="1">
    <location>
        <begin position="74"/>
        <end position="93"/>
    </location>
</feature>
<dbReference type="Proteomes" id="UP000077177">
    <property type="component" value="Chromosome"/>
</dbReference>
<feature type="transmembrane region" description="Helical" evidence="1">
    <location>
        <begin position="210"/>
        <end position="230"/>
    </location>
</feature>
<feature type="transmembrane region" description="Helical" evidence="1">
    <location>
        <begin position="139"/>
        <end position="158"/>
    </location>
</feature>
<dbReference type="STRING" id="1492898.SY85_12120"/>
<accession>A0A172TWL6</accession>
<keyword evidence="1" id="KW-0472">Membrane</keyword>
<dbReference type="EMBL" id="CP011390">
    <property type="protein sequence ID" value="ANE51137.1"/>
    <property type="molecule type" value="Genomic_DNA"/>
</dbReference>
<reference evidence="2 3" key="2">
    <citation type="journal article" date="2016" name="Int. J. Syst. Evol. Microbiol.">
        <title>Flavisolibacter tropicus sp. nov., isolated from tropical soil.</title>
        <authorList>
            <person name="Lee J.J."/>
            <person name="Kang M.S."/>
            <person name="Kim G.S."/>
            <person name="Lee C.S."/>
            <person name="Lim S."/>
            <person name="Lee J."/>
            <person name="Roh S.H."/>
            <person name="Kang H."/>
            <person name="Ha J.M."/>
            <person name="Bae S."/>
            <person name="Jung H.Y."/>
            <person name="Kim M.K."/>
        </authorList>
    </citation>
    <scope>NUCLEOTIDE SEQUENCE [LARGE SCALE GENOMIC DNA]</scope>
    <source>
        <strain evidence="2 3">LCS9</strain>
    </source>
</reference>
<organism evidence="2 3">
    <name type="scientific">Flavisolibacter tropicus</name>
    <dbReference type="NCBI Taxonomy" id="1492898"/>
    <lineage>
        <taxon>Bacteria</taxon>
        <taxon>Pseudomonadati</taxon>
        <taxon>Bacteroidota</taxon>
        <taxon>Chitinophagia</taxon>
        <taxon>Chitinophagales</taxon>
        <taxon>Chitinophagaceae</taxon>
        <taxon>Flavisolibacter</taxon>
    </lineage>
</organism>
<protein>
    <submittedName>
        <fullName evidence="2">Uncharacterized protein</fullName>
    </submittedName>
</protein>
<evidence type="ECO:0000313" key="2">
    <source>
        <dbReference type="EMBL" id="ANE51137.1"/>
    </source>
</evidence>
<sequence length="246" mass="27237">MNPITSAGILIAVYALLCIIVFLIGLRQALRYTSLPTHTQQRTLIITSLVIAGWMTLLHILARQHVFAVQGFPPRPMLTVLLGLIIILAISFTSTAKIILGVTPLYWLVFFQVFRVGVELWFWYTYKTGVFPKLMTFEGANLDIISGLLALVTGFLILKKPSTARAITLFYNIAGILILLNTLRAAALSMPSPIQQYPFDERLLLLGSPYFIYLPGILVVLALGLHILSLRQVSLQAGIKATNGEQ</sequence>
<dbReference type="KEGG" id="fla:SY85_12120"/>
<dbReference type="OrthoDB" id="675847at2"/>
<dbReference type="RefSeq" id="WP_066404828.1">
    <property type="nucleotide sequence ID" value="NZ_CP011390.1"/>
</dbReference>
<keyword evidence="1" id="KW-1133">Transmembrane helix</keyword>
<gene>
    <name evidence="2" type="ORF">SY85_12120</name>
</gene>
<feature type="transmembrane region" description="Helical" evidence="1">
    <location>
        <begin position="44"/>
        <end position="62"/>
    </location>
</feature>
<name>A0A172TWL6_9BACT</name>
<dbReference type="AlphaFoldDB" id="A0A172TWL6"/>
<reference evidence="3" key="1">
    <citation type="submission" date="2015-01" db="EMBL/GenBank/DDBJ databases">
        <title>Flavisolibacter sp./LCS9/ whole genome sequencing.</title>
        <authorList>
            <person name="Kim M.K."/>
            <person name="Srinivasan S."/>
            <person name="Lee J.-J."/>
        </authorList>
    </citation>
    <scope>NUCLEOTIDE SEQUENCE [LARGE SCALE GENOMIC DNA]</scope>
    <source>
        <strain evidence="3">LCS9</strain>
    </source>
</reference>
<evidence type="ECO:0000313" key="3">
    <source>
        <dbReference type="Proteomes" id="UP000077177"/>
    </source>
</evidence>
<feature type="transmembrane region" description="Helical" evidence="1">
    <location>
        <begin position="170"/>
        <end position="190"/>
    </location>
</feature>
<evidence type="ECO:0000256" key="1">
    <source>
        <dbReference type="SAM" id="Phobius"/>
    </source>
</evidence>